<keyword evidence="1" id="KW-0732">Signal</keyword>
<feature type="chain" id="PRO_5024396365" evidence="1">
    <location>
        <begin position="24"/>
        <end position="629"/>
    </location>
</feature>
<proteinExistence type="predicted"/>
<evidence type="ECO:0000259" key="2">
    <source>
        <dbReference type="Pfam" id="PF06439"/>
    </source>
</evidence>
<reference evidence="3 4" key="1">
    <citation type="submission" date="2019-09" db="EMBL/GenBank/DDBJ databases">
        <title>Genome sequence and assembly of Adhaeribacter sp.</title>
        <authorList>
            <person name="Chhetri G."/>
        </authorList>
    </citation>
    <scope>NUCLEOTIDE SEQUENCE [LARGE SCALE GENOMIC DNA]</scope>
    <source>
        <strain evidence="3 4">DK36</strain>
    </source>
</reference>
<organism evidence="3 4">
    <name type="scientific">Adhaeribacter rhizoryzae</name>
    <dbReference type="NCBI Taxonomy" id="2607907"/>
    <lineage>
        <taxon>Bacteria</taxon>
        <taxon>Pseudomonadati</taxon>
        <taxon>Bacteroidota</taxon>
        <taxon>Cytophagia</taxon>
        <taxon>Cytophagales</taxon>
        <taxon>Hymenobacteraceae</taxon>
        <taxon>Adhaeribacter</taxon>
    </lineage>
</organism>
<dbReference type="RefSeq" id="WP_150090643.1">
    <property type="nucleotide sequence ID" value="NZ_VWSF01000016.1"/>
</dbReference>
<dbReference type="AlphaFoldDB" id="A0A5M6D6C7"/>
<gene>
    <name evidence="3" type="ORF">F0145_18360</name>
</gene>
<dbReference type="Pfam" id="PF06439">
    <property type="entry name" value="3keto-disac_hyd"/>
    <property type="match status" value="1"/>
</dbReference>
<feature type="signal peptide" evidence="1">
    <location>
        <begin position="1"/>
        <end position="23"/>
    </location>
</feature>
<dbReference type="InterPro" id="IPR010496">
    <property type="entry name" value="AL/BT2_dom"/>
</dbReference>
<dbReference type="Gene3D" id="2.60.120.560">
    <property type="entry name" value="Exo-inulinase, domain 1"/>
    <property type="match status" value="1"/>
</dbReference>
<evidence type="ECO:0000313" key="4">
    <source>
        <dbReference type="Proteomes" id="UP000323426"/>
    </source>
</evidence>
<name>A0A5M6D6C7_9BACT</name>
<accession>A0A5M6D6C7</accession>
<protein>
    <submittedName>
        <fullName evidence="3">DUF1080 domain-containing protein</fullName>
    </submittedName>
</protein>
<dbReference type="Proteomes" id="UP000323426">
    <property type="component" value="Unassembled WGS sequence"/>
</dbReference>
<evidence type="ECO:0000313" key="3">
    <source>
        <dbReference type="EMBL" id="KAA5542903.1"/>
    </source>
</evidence>
<comment type="caution">
    <text evidence="3">The sequence shown here is derived from an EMBL/GenBank/DDBJ whole genome shotgun (WGS) entry which is preliminary data.</text>
</comment>
<evidence type="ECO:0000256" key="1">
    <source>
        <dbReference type="SAM" id="SignalP"/>
    </source>
</evidence>
<keyword evidence="4" id="KW-1185">Reference proteome</keyword>
<dbReference type="GO" id="GO:0016787">
    <property type="term" value="F:hydrolase activity"/>
    <property type="evidence" value="ECO:0007669"/>
    <property type="project" value="InterPro"/>
</dbReference>
<dbReference type="EMBL" id="VWSF01000016">
    <property type="protein sequence ID" value="KAA5542903.1"/>
    <property type="molecule type" value="Genomic_DNA"/>
</dbReference>
<sequence>MKKLTVLLFAFLLGAGQVLSVQGQENTFPATNIPLTDLSAFKPVTNNWKLVSDVYFDALKAGKTKTTPGTGVLVNNPTKTDKGHLFTNLEHGDIELELDFMMAKNSNAGVYLQGRYEVQMFDSWGEQNPKVTDMGAIYERWDESRPSGRKGFEGHAPAQNVGKAPGLWQHYRIVFRAPRFNAQGQKTENARFIEIILNGVTLHKNVEVSGPTRSSAFDDEKPLGPLMIQGDHGAVAIRNIKYINYGTELVTLSDLKLQSYEGNIKTLEDFNKLSPTAEMDIDVLAHLAPASRDKFAGKVTGTINIPVSGEYFFNLNLAWIPMDTNPNYINGAGELTIGKDKVLTVNGRTGVASGRIKLEKGTHPLTLTYFKSSAYWYARSNDITLSVGGPGVAYTALRTPLRAEEPVSPILVKAPNEPVMLRGFVDHQGRKRTHVISVGEPVGTNYSVDLRRGDFLQIWRGNFMEATPMWHGRGETQLSVPMGSVIQFSGKPSLTFLADANAAWPDSNANYTYQGYDVSKAGRPIFKYALGGATVREALEPEDNGRKLAHTFTVNAGQETKEIWCRVAEGNDITKLPNGLYAINGKQYYIELPGKVKPIIRSTSQNTKEMLLPIKAKSNAGVVKYSIVW</sequence>
<feature type="domain" description="3-keto-alpha-glucoside-1,2-lyase/3-keto-2-hydroxy-glucal hydratase" evidence="2">
    <location>
        <begin position="67"/>
        <end position="241"/>
    </location>
</feature>